<evidence type="ECO:0000256" key="7">
    <source>
        <dbReference type="PIRNR" id="PIRNR038996"/>
    </source>
</evidence>
<dbReference type="Pfam" id="PF00258">
    <property type="entry name" value="Flavodoxin_1"/>
    <property type="match status" value="1"/>
</dbReference>
<comment type="similarity">
    <text evidence="2 7">Belongs to the flavodoxin family.</text>
</comment>
<dbReference type="InterPro" id="IPR008254">
    <property type="entry name" value="Flavodoxin/NO_synth"/>
</dbReference>
<comment type="caution">
    <text evidence="9">The sequence shown here is derived from an EMBL/GenBank/DDBJ whole genome shotgun (WGS) entry which is preliminary data.</text>
</comment>
<evidence type="ECO:0000256" key="4">
    <source>
        <dbReference type="ARBA" id="ARBA00022630"/>
    </source>
</evidence>
<evidence type="ECO:0000259" key="8">
    <source>
        <dbReference type="PROSITE" id="PS50902"/>
    </source>
</evidence>
<dbReference type="GO" id="GO:0010181">
    <property type="term" value="F:FMN binding"/>
    <property type="evidence" value="ECO:0007669"/>
    <property type="project" value="UniProtKB-UniRule"/>
</dbReference>
<accession>A0AAV5NPS2</accession>
<evidence type="ECO:0000256" key="1">
    <source>
        <dbReference type="ARBA" id="ARBA00001917"/>
    </source>
</evidence>
<reference evidence="10" key="1">
    <citation type="journal article" date="2019" name="Int. J. Syst. Evol. Microbiol.">
        <title>The Global Catalogue of Microorganisms (GCM) 10K type strain sequencing project: providing services to taxonomists for standard genome sequencing and annotation.</title>
        <authorList>
            <consortium name="The Broad Institute Genomics Platform"/>
            <consortium name="The Broad Institute Genome Sequencing Center for Infectious Disease"/>
            <person name="Wu L."/>
            <person name="Ma J."/>
        </authorList>
    </citation>
    <scope>NUCLEOTIDE SEQUENCE [LARGE SCALE GENOMIC DNA]</scope>
    <source>
        <strain evidence="10">NBRC 15640</strain>
    </source>
</reference>
<comment type="cofactor">
    <cofactor evidence="1 7">
        <name>FMN</name>
        <dbReference type="ChEBI" id="CHEBI:58210"/>
    </cofactor>
</comment>
<proteinExistence type="inferred from homology"/>
<organism evidence="9 10">
    <name type="scientific">Vibrio penaeicida</name>
    <dbReference type="NCBI Taxonomy" id="104609"/>
    <lineage>
        <taxon>Bacteria</taxon>
        <taxon>Pseudomonadati</taxon>
        <taxon>Pseudomonadota</taxon>
        <taxon>Gammaproteobacteria</taxon>
        <taxon>Vibrionales</taxon>
        <taxon>Vibrionaceae</taxon>
        <taxon>Vibrio</taxon>
    </lineage>
</organism>
<evidence type="ECO:0000256" key="6">
    <source>
        <dbReference type="ARBA" id="ARBA00022982"/>
    </source>
</evidence>
<dbReference type="InterPro" id="IPR050619">
    <property type="entry name" value="Flavodoxin"/>
</dbReference>
<evidence type="ECO:0000313" key="9">
    <source>
        <dbReference type="EMBL" id="GLQ72438.1"/>
    </source>
</evidence>
<dbReference type="GO" id="GO:0009055">
    <property type="term" value="F:electron transfer activity"/>
    <property type="evidence" value="ECO:0007669"/>
    <property type="project" value="UniProtKB-UniRule"/>
</dbReference>
<keyword evidence="3 7" id="KW-0813">Transport</keyword>
<keyword evidence="10" id="KW-1185">Reference proteome</keyword>
<dbReference type="EMBL" id="BSNX01000015">
    <property type="protein sequence ID" value="GLQ72438.1"/>
    <property type="molecule type" value="Genomic_DNA"/>
</dbReference>
<dbReference type="PROSITE" id="PS50902">
    <property type="entry name" value="FLAVODOXIN_LIKE"/>
    <property type="match status" value="1"/>
</dbReference>
<dbReference type="PANTHER" id="PTHR42809:SF3">
    <property type="entry name" value="FLAVODOXIN 2"/>
    <property type="match status" value="1"/>
</dbReference>
<evidence type="ECO:0000256" key="3">
    <source>
        <dbReference type="ARBA" id="ARBA00022448"/>
    </source>
</evidence>
<dbReference type="PIRSF" id="PIRSF038996">
    <property type="entry name" value="FldA"/>
    <property type="match status" value="1"/>
</dbReference>
<gene>
    <name evidence="9" type="primary">fldB</name>
    <name evidence="9" type="ORF">GCM10007932_17980</name>
</gene>
<keyword evidence="6 7" id="KW-0249">Electron transport</keyword>
<dbReference type="AlphaFoldDB" id="A0AAV5NPS2"/>
<dbReference type="InterPro" id="IPR010086">
    <property type="entry name" value="Flavodoxin_lc"/>
</dbReference>
<protein>
    <recommendedName>
        <fullName evidence="7">Flavodoxin</fullName>
    </recommendedName>
</protein>
<dbReference type="NCBIfam" id="NF009023">
    <property type="entry name" value="PRK12359.1"/>
    <property type="match status" value="1"/>
</dbReference>
<evidence type="ECO:0000313" key="10">
    <source>
        <dbReference type="Proteomes" id="UP001156690"/>
    </source>
</evidence>
<dbReference type="PANTHER" id="PTHR42809">
    <property type="entry name" value="FLAVODOXIN 2"/>
    <property type="match status" value="1"/>
</dbReference>
<dbReference type="InterPro" id="IPR029039">
    <property type="entry name" value="Flavoprotein-like_sf"/>
</dbReference>
<name>A0AAV5NPS2_9VIBR</name>
<comment type="function">
    <text evidence="7">Low-potential electron donor to a number of redox enzymes.</text>
</comment>
<evidence type="ECO:0000256" key="5">
    <source>
        <dbReference type="ARBA" id="ARBA00022643"/>
    </source>
</evidence>
<feature type="domain" description="Flavodoxin-like" evidence="8">
    <location>
        <begin position="1"/>
        <end position="150"/>
    </location>
</feature>
<dbReference type="NCBIfam" id="TIGR01752">
    <property type="entry name" value="flav_long"/>
    <property type="match status" value="1"/>
</dbReference>
<keyword evidence="4 7" id="KW-0285">Flavoprotein</keyword>
<dbReference type="Proteomes" id="UP001156690">
    <property type="component" value="Unassembled WGS sequence"/>
</dbReference>
<sequence>MAAEKIRAIIGEDLVDIFNVKDTPLSLMNDYDLLVLGISTWDFGEIQEDWSAVWEHIDGVSLKGKHVALFGLGDQEGYGEWFLDAMGLLHDELKKTGAQFIGYWKNEGYEFEASKALTEDKSHFVGLALDEDSQYELSDSRIEAWCEQILVEYHDAL</sequence>
<dbReference type="SUPFAM" id="SSF52218">
    <property type="entry name" value="Flavoproteins"/>
    <property type="match status" value="1"/>
</dbReference>
<dbReference type="Gene3D" id="3.40.50.360">
    <property type="match status" value="1"/>
</dbReference>
<keyword evidence="5 7" id="KW-0288">FMN</keyword>
<evidence type="ECO:0000256" key="2">
    <source>
        <dbReference type="ARBA" id="ARBA00005267"/>
    </source>
</evidence>